<dbReference type="EMBL" id="JAUSUO010000001">
    <property type="protein sequence ID" value="MDQ0342360.1"/>
    <property type="molecule type" value="Genomic_DNA"/>
</dbReference>
<feature type="domain" description="Peptidase M50" evidence="13">
    <location>
        <begin position="118"/>
        <end position="169"/>
    </location>
</feature>
<evidence type="ECO:0000256" key="6">
    <source>
        <dbReference type="ARBA" id="ARBA00022723"/>
    </source>
</evidence>
<name>A0ABU0D1T9_9BACI</name>
<comment type="caution">
    <text evidence="14">The sequence shown here is derived from an EMBL/GenBank/DDBJ whole genome shotgun (WGS) entry which is preliminary data.</text>
</comment>
<feature type="domain" description="Peptidase M50" evidence="13">
    <location>
        <begin position="33"/>
        <end position="108"/>
    </location>
</feature>
<dbReference type="GO" id="GO:0016787">
    <property type="term" value="F:hydrolase activity"/>
    <property type="evidence" value="ECO:0007669"/>
    <property type="project" value="UniProtKB-KW"/>
</dbReference>
<dbReference type="EC" id="3.4.24.-" evidence="14"/>
<feature type="transmembrane region" description="Helical" evidence="12">
    <location>
        <begin position="84"/>
        <end position="112"/>
    </location>
</feature>
<protein>
    <submittedName>
        <fullName evidence="14">Stage IV sporulation protein FB</fullName>
        <ecNumber evidence="14">3.4.24.-</ecNumber>
    </submittedName>
</protein>
<dbReference type="RefSeq" id="WP_244680524.1">
    <property type="nucleotide sequence ID" value="NZ_JALIRM010000001.1"/>
</dbReference>
<evidence type="ECO:0000313" key="15">
    <source>
        <dbReference type="Proteomes" id="UP001232343"/>
    </source>
</evidence>
<evidence type="ECO:0000256" key="12">
    <source>
        <dbReference type="SAM" id="Phobius"/>
    </source>
</evidence>
<keyword evidence="4" id="KW-0645">Protease</keyword>
<evidence type="ECO:0000256" key="3">
    <source>
        <dbReference type="ARBA" id="ARBA00007931"/>
    </source>
</evidence>
<evidence type="ECO:0000256" key="9">
    <source>
        <dbReference type="ARBA" id="ARBA00022989"/>
    </source>
</evidence>
<evidence type="ECO:0000259" key="13">
    <source>
        <dbReference type="Pfam" id="PF02163"/>
    </source>
</evidence>
<feature type="transmembrane region" description="Helical" evidence="12">
    <location>
        <begin position="118"/>
        <end position="136"/>
    </location>
</feature>
<dbReference type="PANTHER" id="PTHR39188">
    <property type="entry name" value="MEMBRANE-ASSOCIATED ZINC METALLOPROTEASE M50B"/>
    <property type="match status" value="1"/>
</dbReference>
<evidence type="ECO:0000256" key="11">
    <source>
        <dbReference type="ARBA" id="ARBA00023136"/>
    </source>
</evidence>
<keyword evidence="5 12" id="KW-0812">Transmembrane</keyword>
<comment type="subcellular location">
    <subcellularLocation>
        <location evidence="2">Membrane</location>
        <topology evidence="2">Multi-pass membrane protein</topology>
    </subcellularLocation>
</comment>
<dbReference type="InterPro" id="IPR008915">
    <property type="entry name" value="Peptidase_M50"/>
</dbReference>
<proteinExistence type="inferred from homology"/>
<comment type="similarity">
    <text evidence="3">Belongs to the peptidase M50B family.</text>
</comment>
<evidence type="ECO:0000256" key="7">
    <source>
        <dbReference type="ARBA" id="ARBA00022801"/>
    </source>
</evidence>
<evidence type="ECO:0000256" key="10">
    <source>
        <dbReference type="ARBA" id="ARBA00023049"/>
    </source>
</evidence>
<keyword evidence="11 12" id="KW-0472">Membrane</keyword>
<keyword evidence="6" id="KW-0479">Metal-binding</keyword>
<evidence type="ECO:0000313" key="14">
    <source>
        <dbReference type="EMBL" id="MDQ0342360.1"/>
    </source>
</evidence>
<dbReference type="Pfam" id="PF02163">
    <property type="entry name" value="Peptidase_M50"/>
    <property type="match status" value="2"/>
</dbReference>
<reference evidence="14 15" key="1">
    <citation type="submission" date="2023-07" db="EMBL/GenBank/DDBJ databases">
        <title>Genomic Encyclopedia of Type Strains, Phase IV (KMG-IV): sequencing the most valuable type-strain genomes for metagenomic binning, comparative biology and taxonomic classification.</title>
        <authorList>
            <person name="Goeker M."/>
        </authorList>
    </citation>
    <scope>NUCLEOTIDE SEQUENCE [LARGE SCALE GENOMIC DNA]</scope>
    <source>
        <strain evidence="14 15">DSM 27848</strain>
    </source>
</reference>
<feature type="transmembrane region" description="Helical" evidence="12">
    <location>
        <begin position="16"/>
        <end position="42"/>
    </location>
</feature>
<keyword evidence="8" id="KW-0862">Zinc</keyword>
<sequence length="288" mass="33389">MNKYGVLLKKIQIHPLFWGVAGIAIITGYFWQLLFLFMIVFIHEIGHAAAAAHFGWKIKRIVILPFGGLCEVDEHGNREINEDLIVIVAGPLQHLIIAAIIPMLVMFSFLSADVAKQLSLYNFMILMFNLIPVWPLDGGKLIQLFLSTRHPYIKACRISLVSSFAVLIALHTVLLLFYPLNINIWLILLYLDLTLWSDWKQQRYVFMRFLLERHYGKTINFSQLQPIDARGEEYLHEVLERFKRGCKHLIYVEGKNSSQGKLDENEILHAYFTEKRVSAQLKDLVYDD</sequence>
<evidence type="ECO:0000256" key="2">
    <source>
        <dbReference type="ARBA" id="ARBA00004141"/>
    </source>
</evidence>
<evidence type="ECO:0000256" key="1">
    <source>
        <dbReference type="ARBA" id="ARBA00001947"/>
    </source>
</evidence>
<feature type="transmembrane region" description="Helical" evidence="12">
    <location>
        <begin position="157"/>
        <end position="176"/>
    </location>
</feature>
<keyword evidence="15" id="KW-1185">Reference proteome</keyword>
<evidence type="ECO:0000256" key="5">
    <source>
        <dbReference type="ARBA" id="ARBA00022692"/>
    </source>
</evidence>
<dbReference type="Proteomes" id="UP001232343">
    <property type="component" value="Unassembled WGS sequence"/>
</dbReference>
<comment type="cofactor">
    <cofactor evidence="1">
        <name>Zn(2+)</name>
        <dbReference type="ChEBI" id="CHEBI:29105"/>
    </cofactor>
</comment>
<organism evidence="14 15">
    <name type="scientific">Lederbergia wuyishanensis</name>
    <dbReference type="NCBI Taxonomy" id="1347903"/>
    <lineage>
        <taxon>Bacteria</taxon>
        <taxon>Bacillati</taxon>
        <taxon>Bacillota</taxon>
        <taxon>Bacilli</taxon>
        <taxon>Bacillales</taxon>
        <taxon>Bacillaceae</taxon>
        <taxon>Lederbergia</taxon>
    </lineage>
</organism>
<keyword evidence="10" id="KW-0482">Metalloprotease</keyword>
<dbReference type="PANTHER" id="PTHR39188:SF3">
    <property type="entry name" value="STAGE IV SPORULATION PROTEIN FB"/>
    <property type="match status" value="1"/>
</dbReference>
<gene>
    <name evidence="14" type="ORF">J2S14_001153</name>
</gene>
<evidence type="ECO:0000256" key="8">
    <source>
        <dbReference type="ARBA" id="ARBA00022833"/>
    </source>
</evidence>
<keyword evidence="9 12" id="KW-1133">Transmembrane helix</keyword>
<accession>A0ABU0D1T9</accession>
<keyword evidence="7 14" id="KW-0378">Hydrolase</keyword>
<evidence type="ECO:0000256" key="4">
    <source>
        <dbReference type="ARBA" id="ARBA00022670"/>
    </source>
</evidence>